<reference evidence="2" key="1">
    <citation type="submission" date="2022-11" db="UniProtKB">
        <authorList>
            <consortium name="WormBaseParasite"/>
        </authorList>
    </citation>
    <scope>IDENTIFICATION</scope>
</reference>
<name>A0A915HJU7_ROMCU</name>
<evidence type="ECO:0000313" key="2">
    <source>
        <dbReference type="WBParaSite" id="nRc.2.0.1.t01856-RA"/>
    </source>
</evidence>
<sequence>MSDIINNRSARFDVIALVGTASKPREKVATEGIRFCKEGNVKECKNLYNFHSDTADRRSSPFRVDLRLTIGPLYPANNPESSETIKL</sequence>
<accession>A0A915HJU7</accession>
<evidence type="ECO:0000313" key="1">
    <source>
        <dbReference type="Proteomes" id="UP000887565"/>
    </source>
</evidence>
<protein>
    <submittedName>
        <fullName evidence="2">Uncharacterized protein</fullName>
    </submittedName>
</protein>
<organism evidence="1 2">
    <name type="scientific">Romanomermis culicivorax</name>
    <name type="common">Nematode worm</name>
    <dbReference type="NCBI Taxonomy" id="13658"/>
    <lineage>
        <taxon>Eukaryota</taxon>
        <taxon>Metazoa</taxon>
        <taxon>Ecdysozoa</taxon>
        <taxon>Nematoda</taxon>
        <taxon>Enoplea</taxon>
        <taxon>Dorylaimia</taxon>
        <taxon>Mermithida</taxon>
        <taxon>Mermithoidea</taxon>
        <taxon>Mermithidae</taxon>
        <taxon>Romanomermis</taxon>
    </lineage>
</organism>
<dbReference type="AlphaFoldDB" id="A0A915HJU7"/>
<keyword evidence="1" id="KW-1185">Reference proteome</keyword>
<dbReference type="Proteomes" id="UP000887565">
    <property type="component" value="Unplaced"/>
</dbReference>
<dbReference type="WBParaSite" id="nRc.2.0.1.t01856-RA">
    <property type="protein sequence ID" value="nRc.2.0.1.t01856-RA"/>
    <property type="gene ID" value="nRc.2.0.1.g01856"/>
</dbReference>
<proteinExistence type="predicted"/>